<dbReference type="PANTHER" id="PTHR30537">
    <property type="entry name" value="HTH-TYPE TRANSCRIPTIONAL REGULATOR"/>
    <property type="match status" value="1"/>
</dbReference>
<dbReference type="PANTHER" id="PTHR30537:SF74">
    <property type="entry name" value="HTH-TYPE TRANSCRIPTIONAL REGULATOR TRPI"/>
    <property type="match status" value="1"/>
</dbReference>
<dbReference type="AlphaFoldDB" id="A0A5C8PDY7"/>
<dbReference type="PROSITE" id="PS50931">
    <property type="entry name" value="HTH_LYSR"/>
    <property type="match status" value="1"/>
</dbReference>
<dbReference type="Proteomes" id="UP000321638">
    <property type="component" value="Unassembled WGS sequence"/>
</dbReference>
<organism evidence="6 7">
    <name type="scientific">Vineibacter terrae</name>
    <dbReference type="NCBI Taxonomy" id="2586908"/>
    <lineage>
        <taxon>Bacteria</taxon>
        <taxon>Pseudomonadati</taxon>
        <taxon>Pseudomonadota</taxon>
        <taxon>Alphaproteobacteria</taxon>
        <taxon>Hyphomicrobiales</taxon>
        <taxon>Vineibacter</taxon>
    </lineage>
</organism>
<dbReference type="Gene3D" id="3.40.190.10">
    <property type="entry name" value="Periplasmic binding protein-like II"/>
    <property type="match status" value="2"/>
</dbReference>
<dbReference type="PRINTS" id="PR00039">
    <property type="entry name" value="HTHLYSR"/>
</dbReference>
<dbReference type="GO" id="GO:0003700">
    <property type="term" value="F:DNA-binding transcription factor activity"/>
    <property type="evidence" value="ECO:0007669"/>
    <property type="project" value="InterPro"/>
</dbReference>
<dbReference type="InterPro" id="IPR000847">
    <property type="entry name" value="LysR_HTH_N"/>
</dbReference>
<dbReference type="SUPFAM" id="SSF46785">
    <property type="entry name" value="Winged helix' DNA-binding domain"/>
    <property type="match status" value="1"/>
</dbReference>
<comment type="similarity">
    <text evidence="1">Belongs to the LysR transcriptional regulatory family.</text>
</comment>
<feature type="domain" description="HTH lysR-type" evidence="5">
    <location>
        <begin position="6"/>
        <end position="63"/>
    </location>
</feature>
<keyword evidence="7" id="KW-1185">Reference proteome</keyword>
<accession>A0A5C8PDY7</accession>
<protein>
    <submittedName>
        <fullName evidence="6">LysR family transcriptional regulator</fullName>
    </submittedName>
</protein>
<dbReference type="InterPro" id="IPR058163">
    <property type="entry name" value="LysR-type_TF_proteobact-type"/>
</dbReference>
<dbReference type="Pfam" id="PF00126">
    <property type="entry name" value="HTH_1"/>
    <property type="match status" value="1"/>
</dbReference>
<dbReference type="Gene3D" id="1.10.10.10">
    <property type="entry name" value="Winged helix-like DNA-binding domain superfamily/Winged helix DNA-binding domain"/>
    <property type="match status" value="1"/>
</dbReference>
<dbReference type="GO" id="GO:0006351">
    <property type="term" value="P:DNA-templated transcription"/>
    <property type="evidence" value="ECO:0007669"/>
    <property type="project" value="TreeGrafter"/>
</dbReference>
<dbReference type="InterPro" id="IPR005119">
    <property type="entry name" value="LysR_subst-bd"/>
</dbReference>
<dbReference type="GO" id="GO:0043565">
    <property type="term" value="F:sequence-specific DNA binding"/>
    <property type="evidence" value="ECO:0007669"/>
    <property type="project" value="TreeGrafter"/>
</dbReference>
<evidence type="ECO:0000313" key="7">
    <source>
        <dbReference type="Proteomes" id="UP000321638"/>
    </source>
</evidence>
<evidence type="ECO:0000259" key="5">
    <source>
        <dbReference type="PROSITE" id="PS50931"/>
    </source>
</evidence>
<dbReference type="InterPro" id="IPR036388">
    <property type="entry name" value="WH-like_DNA-bd_sf"/>
</dbReference>
<dbReference type="Pfam" id="PF03466">
    <property type="entry name" value="LysR_substrate"/>
    <property type="match status" value="1"/>
</dbReference>
<name>A0A5C8PDY7_9HYPH</name>
<dbReference type="RefSeq" id="WP_147850214.1">
    <property type="nucleotide sequence ID" value="NZ_VDUZ01000037.1"/>
</dbReference>
<gene>
    <name evidence="6" type="ORF">FHP25_27565</name>
</gene>
<proteinExistence type="inferred from homology"/>
<comment type="caution">
    <text evidence="6">The sequence shown here is derived from an EMBL/GenBank/DDBJ whole genome shotgun (WGS) entry which is preliminary data.</text>
</comment>
<keyword evidence="2" id="KW-0805">Transcription regulation</keyword>
<evidence type="ECO:0000256" key="3">
    <source>
        <dbReference type="ARBA" id="ARBA00023125"/>
    </source>
</evidence>
<dbReference type="OrthoDB" id="9814165at2"/>
<evidence type="ECO:0000256" key="4">
    <source>
        <dbReference type="ARBA" id="ARBA00023163"/>
    </source>
</evidence>
<dbReference type="InterPro" id="IPR036390">
    <property type="entry name" value="WH_DNA-bd_sf"/>
</dbReference>
<evidence type="ECO:0000256" key="1">
    <source>
        <dbReference type="ARBA" id="ARBA00009437"/>
    </source>
</evidence>
<dbReference type="CDD" id="cd08432">
    <property type="entry name" value="PBP2_GcdR_TrpI_HvrB_AmpR_like"/>
    <property type="match status" value="1"/>
</dbReference>
<dbReference type="FunFam" id="1.10.10.10:FF:000001">
    <property type="entry name" value="LysR family transcriptional regulator"/>
    <property type="match status" value="1"/>
</dbReference>
<sequence>MAARLPPLGAIEAFAAAARTQSFTTAARELNLTTSAISRRVAALEAALGVRLFHRLNRALRLTAAGERYLAAIAPAIDALRAAGASLQPAAPGARLTLCVLPSFAALWLLPRLAAFAAAHPTIDLRIATAQRAPEAGRGDIDMAVAIGTGDWPGWSAERLLPMRCRPVCAPRLRLKAPQDLRQHALLGVSQPRGFWRRWCAEAGLPPFRPVRTLRFDGLHLLYEAAAGGLGVALAFDDLVQPYLDDGRLVEPFDTSFVPHESWWLLHRARDARSRGVTAVRRWLKAQAHMSSRA</sequence>
<dbReference type="SUPFAM" id="SSF53850">
    <property type="entry name" value="Periplasmic binding protein-like II"/>
    <property type="match status" value="1"/>
</dbReference>
<keyword evidence="3" id="KW-0238">DNA-binding</keyword>
<dbReference type="EMBL" id="VDUZ01000037">
    <property type="protein sequence ID" value="TXL71996.1"/>
    <property type="molecule type" value="Genomic_DNA"/>
</dbReference>
<reference evidence="6 7" key="1">
    <citation type="submission" date="2019-06" db="EMBL/GenBank/DDBJ databases">
        <title>New taxonomy in bacterial strain CC-CFT640, isolated from vineyard.</title>
        <authorList>
            <person name="Lin S.-Y."/>
            <person name="Tsai C.-F."/>
            <person name="Young C.-C."/>
        </authorList>
    </citation>
    <scope>NUCLEOTIDE SEQUENCE [LARGE SCALE GENOMIC DNA]</scope>
    <source>
        <strain evidence="6 7">CC-CFT640</strain>
    </source>
</reference>
<evidence type="ECO:0000313" key="6">
    <source>
        <dbReference type="EMBL" id="TXL71996.1"/>
    </source>
</evidence>
<keyword evidence="4" id="KW-0804">Transcription</keyword>
<evidence type="ECO:0000256" key="2">
    <source>
        <dbReference type="ARBA" id="ARBA00023015"/>
    </source>
</evidence>